<evidence type="ECO:0000313" key="2">
    <source>
        <dbReference type="Proteomes" id="UP000015525"/>
    </source>
</evidence>
<sequence length="39" mass="4387">MFRLAKVEFREAVDGVIDRNFSASAPLTWNSSSQLQSPM</sequence>
<organism evidence="1 2">
    <name type="scientific">Sphingobium quisquiliarum P25</name>
    <dbReference type="NCBI Taxonomy" id="1329909"/>
    <lineage>
        <taxon>Bacteria</taxon>
        <taxon>Pseudomonadati</taxon>
        <taxon>Pseudomonadota</taxon>
        <taxon>Alphaproteobacteria</taxon>
        <taxon>Sphingomonadales</taxon>
        <taxon>Sphingomonadaceae</taxon>
        <taxon>Sphingobium</taxon>
    </lineage>
</organism>
<reference evidence="1 2" key="1">
    <citation type="journal article" date="2013" name="Genome Announc.">
        <title>Draft Genome Sequence of Sphingobium quisquiliarum Strain P25T, a Novel Hexachlorocyclohexane (HCH)-Degrading Bacterium Isolated from an HCH Dumpsite.</title>
        <authorList>
            <person name="Kumar Singh A."/>
            <person name="Sangwan N."/>
            <person name="Sharma A."/>
            <person name="Gupta V."/>
            <person name="Khurana J.P."/>
            <person name="Lal R."/>
        </authorList>
    </citation>
    <scope>NUCLEOTIDE SEQUENCE [LARGE SCALE GENOMIC DNA]</scope>
    <source>
        <strain evidence="1 2">P25</strain>
    </source>
</reference>
<dbReference type="PATRIC" id="fig|1329909.3.peg.2814"/>
<dbReference type="EMBL" id="ATHO01000131">
    <property type="protein sequence ID" value="EQB03830.1"/>
    <property type="molecule type" value="Genomic_DNA"/>
</dbReference>
<proteinExistence type="predicted"/>
<name>T0HX06_9SPHN</name>
<evidence type="ECO:0000313" key="1">
    <source>
        <dbReference type="EMBL" id="EQB03830.1"/>
    </source>
</evidence>
<protein>
    <submittedName>
        <fullName evidence="1">Uncharacterized protein</fullName>
    </submittedName>
</protein>
<accession>T0HX06</accession>
<dbReference type="Proteomes" id="UP000015525">
    <property type="component" value="Unassembled WGS sequence"/>
</dbReference>
<gene>
    <name evidence="1" type="ORF">L288_14620</name>
</gene>
<dbReference type="AlphaFoldDB" id="T0HX06"/>
<comment type="caution">
    <text evidence="1">The sequence shown here is derived from an EMBL/GenBank/DDBJ whole genome shotgun (WGS) entry which is preliminary data.</text>
</comment>
<keyword evidence="2" id="KW-1185">Reference proteome</keyword>